<accession>A0ABP9MMY1</accession>
<organism evidence="2 3">
    <name type="scientific">Chryseobacterium ginsengisoli</name>
    <dbReference type="NCBI Taxonomy" id="363853"/>
    <lineage>
        <taxon>Bacteria</taxon>
        <taxon>Pseudomonadati</taxon>
        <taxon>Bacteroidota</taxon>
        <taxon>Flavobacteriia</taxon>
        <taxon>Flavobacteriales</taxon>
        <taxon>Weeksellaceae</taxon>
        <taxon>Chryseobacterium group</taxon>
        <taxon>Chryseobacterium</taxon>
    </lineage>
</organism>
<proteinExistence type="predicted"/>
<keyword evidence="3" id="KW-1185">Reference proteome</keyword>
<dbReference type="InterPro" id="IPR010744">
    <property type="entry name" value="Phage_CI_N"/>
</dbReference>
<protein>
    <recommendedName>
        <fullName evidence="1">Bacteriophage CI repressor N-terminal domain-containing protein</fullName>
    </recommendedName>
</protein>
<dbReference type="RefSeq" id="WP_345205981.1">
    <property type="nucleotide sequence ID" value="NZ_BAABHX010000005.1"/>
</dbReference>
<sequence length="276" mass="31878">MSNKIDKELILNKIKLHYGFEKDTQFAQFLEVPPTTLSGWYRRNTFDIDVLYSKCVGISGDFLITGNEPMFQSGSYAMETSVSHDADIDFVHKVPQVVTVDSHQKENIPLVSVQARAGYLDGYYKSDFIKKLPVYRMPGLNNGTFRAFQVKGQSMNLSLHNQSYAVGEWVENWITGIKDDRLYIIVHEDWDNDKEGVLIKRCINRIEKYDNLLCKSDNLDRRSYPNINIHPSTIKEVWEVKGGVVFEFTNPALIFDRMNDIEAEIEQIKMGKYLND</sequence>
<evidence type="ECO:0000259" key="1">
    <source>
        <dbReference type="Pfam" id="PF07022"/>
    </source>
</evidence>
<dbReference type="Gene3D" id="2.10.109.10">
    <property type="entry name" value="Umud Fragment, subunit A"/>
    <property type="match status" value="1"/>
</dbReference>
<dbReference type="EMBL" id="BAABHX010000005">
    <property type="protein sequence ID" value="GAA5096769.1"/>
    <property type="molecule type" value="Genomic_DNA"/>
</dbReference>
<comment type="caution">
    <text evidence="2">The sequence shown here is derived from an EMBL/GenBank/DDBJ whole genome shotgun (WGS) entry which is preliminary data.</text>
</comment>
<evidence type="ECO:0000313" key="3">
    <source>
        <dbReference type="Proteomes" id="UP001500353"/>
    </source>
</evidence>
<reference evidence="3" key="1">
    <citation type="journal article" date="2019" name="Int. J. Syst. Evol. Microbiol.">
        <title>The Global Catalogue of Microorganisms (GCM) 10K type strain sequencing project: providing services to taxonomists for standard genome sequencing and annotation.</title>
        <authorList>
            <consortium name="The Broad Institute Genomics Platform"/>
            <consortium name="The Broad Institute Genome Sequencing Center for Infectious Disease"/>
            <person name="Wu L."/>
            <person name="Ma J."/>
        </authorList>
    </citation>
    <scope>NUCLEOTIDE SEQUENCE [LARGE SCALE GENOMIC DNA]</scope>
    <source>
        <strain evidence="3">JCM 18019</strain>
    </source>
</reference>
<name>A0ABP9MMY1_9FLAO</name>
<dbReference type="Gene3D" id="1.10.260.40">
    <property type="entry name" value="lambda repressor-like DNA-binding domains"/>
    <property type="match status" value="1"/>
</dbReference>
<dbReference type="CDD" id="cd06462">
    <property type="entry name" value="Peptidase_S24_S26"/>
    <property type="match status" value="1"/>
</dbReference>
<feature type="domain" description="Bacteriophage CI repressor N-terminal" evidence="1">
    <location>
        <begin position="11"/>
        <end position="71"/>
    </location>
</feature>
<evidence type="ECO:0000313" key="2">
    <source>
        <dbReference type="EMBL" id="GAA5096769.1"/>
    </source>
</evidence>
<dbReference type="InterPro" id="IPR010982">
    <property type="entry name" value="Lambda_DNA-bd_dom_sf"/>
</dbReference>
<gene>
    <name evidence="2" type="ORF">GCM10023210_30950</name>
</gene>
<dbReference type="Proteomes" id="UP001500353">
    <property type="component" value="Unassembled WGS sequence"/>
</dbReference>
<dbReference type="Pfam" id="PF07022">
    <property type="entry name" value="Phage_CI_repr"/>
    <property type="match status" value="1"/>
</dbReference>